<dbReference type="EMBL" id="JADIMS010000054">
    <property type="protein sequence ID" value="MBO8450108.1"/>
    <property type="molecule type" value="Genomic_DNA"/>
</dbReference>
<dbReference type="Pfam" id="PF02311">
    <property type="entry name" value="AraC_binding"/>
    <property type="match status" value="1"/>
</dbReference>
<dbReference type="InterPro" id="IPR018060">
    <property type="entry name" value="HTH_AraC"/>
</dbReference>
<evidence type="ECO:0000256" key="3">
    <source>
        <dbReference type="ARBA" id="ARBA00023163"/>
    </source>
</evidence>
<comment type="caution">
    <text evidence="5">The sequence shown here is derived from an EMBL/GenBank/DDBJ whole genome shotgun (WGS) entry which is preliminary data.</text>
</comment>
<dbReference type="PANTHER" id="PTHR43280:SF27">
    <property type="entry name" value="TRANSCRIPTIONAL REGULATOR MTLR"/>
    <property type="match status" value="1"/>
</dbReference>
<dbReference type="Proteomes" id="UP000823616">
    <property type="component" value="Unassembled WGS sequence"/>
</dbReference>
<dbReference type="InterPro" id="IPR037923">
    <property type="entry name" value="HTH-like"/>
</dbReference>
<dbReference type="InterPro" id="IPR003313">
    <property type="entry name" value="AraC-bd"/>
</dbReference>
<sequence>MNRMGTERNGQNAAPAALFDSPQHEAKLHGTPAFPYAVYRGNIPGYIPFYPIHWHDEMEIIFAVRGKARIRVGSETRSVADGDIALVPPQAVHAFSRLEKESLEYFTILFRFRLLCPDPHEEIFRSFFLPVETGSAVLPVWIPAEDARNAELRPYILDLIENRHTADFEFKIKSDLFAVMHLLKKEARPAEGTRIPGEAFSDRLKKIITFVRQNYAREITVSGAARLAGLSESHFMKLFRETAGVSFIRYVKEFRLAEAARMLAENGGNSRKIIDVAAECGFPSPSYFTRAFAEKYGKSPQAFRKAARSAGQNAENGGTV</sequence>
<dbReference type="SUPFAM" id="SSF46689">
    <property type="entry name" value="Homeodomain-like"/>
    <property type="match status" value="2"/>
</dbReference>
<dbReference type="InterPro" id="IPR018062">
    <property type="entry name" value="HTH_AraC-typ_CS"/>
</dbReference>
<proteinExistence type="predicted"/>
<dbReference type="GO" id="GO:0003700">
    <property type="term" value="F:DNA-binding transcription factor activity"/>
    <property type="evidence" value="ECO:0007669"/>
    <property type="project" value="InterPro"/>
</dbReference>
<evidence type="ECO:0000256" key="2">
    <source>
        <dbReference type="ARBA" id="ARBA00023125"/>
    </source>
</evidence>
<evidence type="ECO:0000313" key="6">
    <source>
        <dbReference type="Proteomes" id="UP000823616"/>
    </source>
</evidence>
<dbReference type="InterPro" id="IPR014710">
    <property type="entry name" value="RmlC-like_jellyroll"/>
</dbReference>
<evidence type="ECO:0000313" key="5">
    <source>
        <dbReference type="EMBL" id="MBO8450108.1"/>
    </source>
</evidence>
<dbReference type="SUPFAM" id="SSF51215">
    <property type="entry name" value="Regulatory protein AraC"/>
    <property type="match status" value="1"/>
</dbReference>
<reference evidence="5" key="1">
    <citation type="submission" date="2020-10" db="EMBL/GenBank/DDBJ databases">
        <authorList>
            <person name="Gilroy R."/>
        </authorList>
    </citation>
    <scope>NUCLEOTIDE SEQUENCE</scope>
    <source>
        <strain evidence="5">B3-4054</strain>
    </source>
</reference>
<dbReference type="InterPro" id="IPR020449">
    <property type="entry name" value="Tscrpt_reg_AraC-type_HTH"/>
</dbReference>
<evidence type="ECO:0000259" key="4">
    <source>
        <dbReference type="PROSITE" id="PS01124"/>
    </source>
</evidence>
<keyword evidence="2" id="KW-0238">DNA-binding</keyword>
<dbReference type="PROSITE" id="PS01124">
    <property type="entry name" value="HTH_ARAC_FAMILY_2"/>
    <property type="match status" value="1"/>
</dbReference>
<keyword evidence="3" id="KW-0804">Transcription</keyword>
<dbReference type="Gene3D" id="1.10.10.60">
    <property type="entry name" value="Homeodomain-like"/>
    <property type="match status" value="2"/>
</dbReference>
<dbReference type="PRINTS" id="PR00032">
    <property type="entry name" value="HTHARAC"/>
</dbReference>
<dbReference type="GO" id="GO:0043565">
    <property type="term" value="F:sequence-specific DNA binding"/>
    <property type="evidence" value="ECO:0007669"/>
    <property type="project" value="InterPro"/>
</dbReference>
<dbReference type="PROSITE" id="PS00041">
    <property type="entry name" value="HTH_ARAC_FAMILY_1"/>
    <property type="match status" value="1"/>
</dbReference>
<reference evidence="5" key="2">
    <citation type="journal article" date="2021" name="PeerJ">
        <title>Extensive microbial diversity within the chicken gut microbiome revealed by metagenomics and culture.</title>
        <authorList>
            <person name="Gilroy R."/>
            <person name="Ravi A."/>
            <person name="Getino M."/>
            <person name="Pursley I."/>
            <person name="Horton D.L."/>
            <person name="Alikhan N.F."/>
            <person name="Baker D."/>
            <person name="Gharbi K."/>
            <person name="Hall N."/>
            <person name="Watson M."/>
            <person name="Adriaenssens E.M."/>
            <person name="Foster-Nyarko E."/>
            <person name="Jarju S."/>
            <person name="Secka A."/>
            <person name="Antonio M."/>
            <person name="Oren A."/>
            <person name="Chaudhuri R.R."/>
            <person name="La Ragione R."/>
            <person name="Hildebrand F."/>
            <person name="Pallen M.J."/>
        </authorList>
    </citation>
    <scope>NUCLEOTIDE SEQUENCE</scope>
    <source>
        <strain evidence="5">B3-4054</strain>
    </source>
</reference>
<evidence type="ECO:0000256" key="1">
    <source>
        <dbReference type="ARBA" id="ARBA00023015"/>
    </source>
</evidence>
<keyword evidence="1" id="KW-0805">Transcription regulation</keyword>
<dbReference type="Pfam" id="PF12833">
    <property type="entry name" value="HTH_18"/>
    <property type="match status" value="1"/>
</dbReference>
<feature type="domain" description="HTH araC/xylS-type" evidence="4">
    <location>
        <begin position="205"/>
        <end position="306"/>
    </location>
</feature>
<accession>A0A9D9HH23</accession>
<dbReference type="SMART" id="SM00342">
    <property type="entry name" value="HTH_ARAC"/>
    <property type="match status" value="1"/>
</dbReference>
<protein>
    <submittedName>
        <fullName evidence="5">Helix-turn-helix domain-containing protein</fullName>
    </submittedName>
</protein>
<dbReference type="Gene3D" id="2.60.120.10">
    <property type="entry name" value="Jelly Rolls"/>
    <property type="match status" value="1"/>
</dbReference>
<organism evidence="5 6">
    <name type="scientific">Candidatus Avitreponema avistercoris</name>
    <dbReference type="NCBI Taxonomy" id="2840705"/>
    <lineage>
        <taxon>Bacteria</taxon>
        <taxon>Pseudomonadati</taxon>
        <taxon>Spirochaetota</taxon>
        <taxon>Spirochaetia</taxon>
        <taxon>Spirochaetales</taxon>
        <taxon>Candidatus Avitreponema</taxon>
    </lineage>
</organism>
<dbReference type="PANTHER" id="PTHR43280">
    <property type="entry name" value="ARAC-FAMILY TRANSCRIPTIONAL REGULATOR"/>
    <property type="match status" value="1"/>
</dbReference>
<gene>
    <name evidence="5" type="ORF">IAA96_03275</name>
</gene>
<dbReference type="InterPro" id="IPR009057">
    <property type="entry name" value="Homeodomain-like_sf"/>
</dbReference>
<name>A0A9D9HH23_9SPIR</name>
<dbReference type="AlphaFoldDB" id="A0A9D9HH23"/>